<reference evidence="2" key="1">
    <citation type="journal article" date="2022" name="Proc. Natl. Acad. Sci. U.S.A.">
        <title>Life cycle and functional genomics of the unicellular red alga Galdieria for elucidating algal and plant evolution and industrial use.</title>
        <authorList>
            <person name="Hirooka S."/>
            <person name="Itabashi T."/>
            <person name="Ichinose T.M."/>
            <person name="Onuma R."/>
            <person name="Fujiwara T."/>
            <person name="Yamashita S."/>
            <person name="Jong L.W."/>
            <person name="Tomita R."/>
            <person name="Iwane A.H."/>
            <person name="Miyagishima S.Y."/>
        </authorList>
    </citation>
    <scope>NUCLEOTIDE SEQUENCE</scope>
    <source>
        <strain evidence="2">NBRC 102759</strain>
    </source>
</reference>
<feature type="region of interest" description="Disordered" evidence="1">
    <location>
        <begin position="77"/>
        <end position="96"/>
    </location>
</feature>
<feature type="compositionally biased region" description="Basic and acidic residues" evidence="1">
    <location>
        <begin position="21"/>
        <end position="48"/>
    </location>
</feature>
<keyword evidence="3" id="KW-1185">Reference proteome</keyword>
<name>A0A9C7UNV6_9RHOD</name>
<evidence type="ECO:0000313" key="2">
    <source>
        <dbReference type="EMBL" id="GJQ10269.1"/>
    </source>
</evidence>
<accession>A0A9C7UNV6</accession>
<evidence type="ECO:0000313" key="3">
    <source>
        <dbReference type="Proteomes" id="UP001061958"/>
    </source>
</evidence>
<feature type="compositionally biased region" description="Basic and acidic residues" evidence="1">
    <location>
        <begin position="82"/>
        <end position="96"/>
    </location>
</feature>
<dbReference type="AlphaFoldDB" id="A0A9C7UNV6"/>
<gene>
    <name evidence="2" type="ORF">GpartN1_g2060.t1</name>
</gene>
<organism evidence="2 3">
    <name type="scientific">Galdieria partita</name>
    <dbReference type="NCBI Taxonomy" id="83374"/>
    <lineage>
        <taxon>Eukaryota</taxon>
        <taxon>Rhodophyta</taxon>
        <taxon>Bangiophyceae</taxon>
        <taxon>Galdieriales</taxon>
        <taxon>Galdieriaceae</taxon>
        <taxon>Galdieria</taxon>
    </lineage>
</organism>
<dbReference type="OrthoDB" id="10534434at2759"/>
<reference evidence="2" key="2">
    <citation type="submission" date="2022-01" db="EMBL/GenBank/DDBJ databases">
        <authorList>
            <person name="Hirooka S."/>
            <person name="Miyagishima S.Y."/>
        </authorList>
    </citation>
    <scope>NUCLEOTIDE SEQUENCE</scope>
    <source>
        <strain evidence="2">NBRC 102759</strain>
    </source>
</reference>
<dbReference type="EMBL" id="BQMJ01000014">
    <property type="protein sequence ID" value="GJQ10269.1"/>
    <property type="molecule type" value="Genomic_DNA"/>
</dbReference>
<sequence>MPSNKVNSQSETKLQNVSTETKQDIKSKLPEDFFDQVETHKLDNKRQNEDEEDEYQKFEEELAQDLNNLKESYTQEEDYFDERETKLQEHEQGEMKERIRHLKELLKERKRAKKYIQLEERVVNTSATKEKKQPEEENSFSDEADEEFLVLNWKRKTQVDKVNR</sequence>
<dbReference type="Proteomes" id="UP001061958">
    <property type="component" value="Unassembled WGS sequence"/>
</dbReference>
<comment type="caution">
    <text evidence="2">The sequence shown here is derived from an EMBL/GenBank/DDBJ whole genome shotgun (WGS) entry which is preliminary data.</text>
</comment>
<proteinExistence type="predicted"/>
<feature type="compositionally biased region" description="Polar residues" evidence="1">
    <location>
        <begin position="1"/>
        <end position="20"/>
    </location>
</feature>
<evidence type="ECO:0000256" key="1">
    <source>
        <dbReference type="SAM" id="MobiDB-lite"/>
    </source>
</evidence>
<feature type="region of interest" description="Disordered" evidence="1">
    <location>
        <begin position="1"/>
        <end position="56"/>
    </location>
</feature>
<protein>
    <submittedName>
        <fullName evidence="2">Uncharacterized protein</fullName>
    </submittedName>
</protein>